<evidence type="ECO:0000256" key="5">
    <source>
        <dbReference type="SAM" id="Phobius"/>
    </source>
</evidence>
<dbReference type="PANTHER" id="PTHR23501:SF199">
    <property type="entry name" value="MFS EFFLUX TRANSPORTER INPD-RELATED"/>
    <property type="match status" value="1"/>
</dbReference>
<sequence length="237" mass="26302">MARTYCFNLISGLVFITAFVCLLLVLQWGGTAYPWTEGRIVALFVFSSVVMNLVLGMLVKVPSYHTPFVVLRTVLKAIEAVIMSLWNPNTTVPVWVVCQILFGAGCGMSLQQPIIAVQTVLDIRDVAVGTTLTTSLQPLGSVLLVSIVNSVSWSQLATALAGYASEVDSEMVPWLARRASGLQCRRVRSRLPYKAMTRRWRMYFSPALAWRPRSWGALRWSGEEKRKGAKEDGCQKA</sequence>
<keyword evidence="4 5" id="KW-0472">Membrane</keyword>
<comment type="caution">
    <text evidence="6">The sequence shown here is derived from an EMBL/GenBank/DDBJ whole genome shotgun (WGS) entry which is preliminary data.</text>
</comment>
<dbReference type="PANTHER" id="PTHR23501">
    <property type="entry name" value="MAJOR FACILITATOR SUPERFAMILY"/>
    <property type="match status" value="1"/>
</dbReference>
<evidence type="ECO:0000313" key="6">
    <source>
        <dbReference type="EMBL" id="KAK8856931.1"/>
    </source>
</evidence>
<dbReference type="EMBL" id="JAPCWZ010000007">
    <property type="protein sequence ID" value="KAK8856931.1"/>
    <property type="molecule type" value="Genomic_DNA"/>
</dbReference>
<evidence type="ECO:0000313" key="7">
    <source>
        <dbReference type="Proteomes" id="UP001390339"/>
    </source>
</evidence>
<reference evidence="6 7" key="1">
    <citation type="journal article" date="2024" name="IMA Fungus">
        <title>Apiospora arundinis, a panoply of carbohydrate-active enzymes and secondary metabolites.</title>
        <authorList>
            <person name="Sorensen T."/>
            <person name="Petersen C."/>
            <person name="Muurmann A.T."/>
            <person name="Christiansen J.V."/>
            <person name="Brundto M.L."/>
            <person name="Overgaard C.K."/>
            <person name="Boysen A.T."/>
            <person name="Wollenberg R.D."/>
            <person name="Larsen T.O."/>
            <person name="Sorensen J.L."/>
            <person name="Nielsen K.L."/>
            <person name="Sondergaard T.E."/>
        </authorList>
    </citation>
    <scope>NUCLEOTIDE SEQUENCE [LARGE SCALE GENOMIC DNA]</scope>
    <source>
        <strain evidence="6 7">AAU 773</strain>
    </source>
</reference>
<evidence type="ECO:0000256" key="3">
    <source>
        <dbReference type="ARBA" id="ARBA00022989"/>
    </source>
</evidence>
<keyword evidence="3 5" id="KW-1133">Transmembrane helix</keyword>
<name>A0ABR2I3L7_9PEZI</name>
<evidence type="ECO:0000256" key="4">
    <source>
        <dbReference type="ARBA" id="ARBA00023136"/>
    </source>
</evidence>
<proteinExistence type="predicted"/>
<feature type="transmembrane region" description="Helical" evidence="5">
    <location>
        <begin position="40"/>
        <end position="59"/>
    </location>
</feature>
<evidence type="ECO:0000256" key="2">
    <source>
        <dbReference type="ARBA" id="ARBA00022692"/>
    </source>
</evidence>
<dbReference type="SUPFAM" id="SSF103473">
    <property type="entry name" value="MFS general substrate transporter"/>
    <property type="match status" value="1"/>
</dbReference>
<comment type="subcellular location">
    <subcellularLocation>
        <location evidence="1">Membrane</location>
        <topology evidence="1">Multi-pass membrane protein</topology>
    </subcellularLocation>
</comment>
<dbReference type="InterPro" id="IPR036259">
    <property type="entry name" value="MFS_trans_sf"/>
</dbReference>
<feature type="transmembrane region" description="Helical" evidence="5">
    <location>
        <begin position="7"/>
        <end position="28"/>
    </location>
</feature>
<protein>
    <submittedName>
        <fullName evidence="6">Efflux pump</fullName>
    </submittedName>
</protein>
<organism evidence="6 7">
    <name type="scientific">Apiospora arundinis</name>
    <dbReference type="NCBI Taxonomy" id="335852"/>
    <lineage>
        <taxon>Eukaryota</taxon>
        <taxon>Fungi</taxon>
        <taxon>Dikarya</taxon>
        <taxon>Ascomycota</taxon>
        <taxon>Pezizomycotina</taxon>
        <taxon>Sordariomycetes</taxon>
        <taxon>Xylariomycetidae</taxon>
        <taxon>Amphisphaeriales</taxon>
        <taxon>Apiosporaceae</taxon>
        <taxon>Apiospora</taxon>
    </lineage>
</organism>
<keyword evidence="7" id="KW-1185">Reference proteome</keyword>
<dbReference type="Proteomes" id="UP001390339">
    <property type="component" value="Unassembled WGS sequence"/>
</dbReference>
<evidence type="ECO:0000256" key="1">
    <source>
        <dbReference type="ARBA" id="ARBA00004141"/>
    </source>
</evidence>
<keyword evidence="2 5" id="KW-0812">Transmembrane</keyword>
<accession>A0ABR2I3L7</accession>
<gene>
    <name evidence="6" type="ORF">PGQ11_012843</name>
</gene>